<evidence type="ECO:0000313" key="1">
    <source>
        <dbReference type="EMBL" id="MYZ48957.1"/>
    </source>
</evidence>
<dbReference type="Proteomes" id="UP000773614">
    <property type="component" value="Unassembled WGS sequence"/>
</dbReference>
<keyword evidence="2" id="KW-1185">Reference proteome</keyword>
<reference evidence="1" key="1">
    <citation type="submission" date="2019-03" db="EMBL/GenBank/DDBJ databases">
        <title>Afifella sp. nov., isolated from activated sludge.</title>
        <authorList>
            <person name="Li Q."/>
            <person name="Liu Y."/>
        </authorList>
    </citation>
    <scope>NUCLEOTIDE SEQUENCE</scope>
    <source>
        <strain evidence="1">L72</strain>
    </source>
</reference>
<dbReference type="AlphaFoldDB" id="A0A964T7U0"/>
<organism evidence="1 2">
    <name type="scientific">Propylenella binzhouense</name>
    <dbReference type="NCBI Taxonomy" id="2555902"/>
    <lineage>
        <taxon>Bacteria</taxon>
        <taxon>Pseudomonadati</taxon>
        <taxon>Pseudomonadota</taxon>
        <taxon>Alphaproteobacteria</taxon>
        <taxon>Hyphomicrobiales</taxon>
        <taxon>Propylenellaceae</taxon>
        <taxon>Propylenella</taxon>
    </lineage>
</organism>
<dbReference type="EMBL" id="SPKJ01000055">
    <property type="protein sequence ID" value="MYZ48957.1"/>
    <property type="molecule type" value="Genomic_DNA"/>
</dbReference>
<dbReference type="SUPFAM" id="SSF53335">
    <property type="entry name" value="S-adenosyl-L-methionine-dependent methyltransferases"/>
    <property type="match status" value="1"/>
</dbReference>
<gene>
    <name evidence="1" type="ORF">E4O86_14675</name>
</gene>
<dbReference type="InterPro" id="IPR029063">
    <property type="entry name" value="SAM-dependent_MTases_sf"/>
</dbReference>
<comment type="caution">
    <text evidence="1">The sequence shown here is derived from an EMBL/GenBank/DDBJ whole genome shotgun (WGS) entry which is preliminary data.</text>
</comment>
<name>A0A964T7U0_9HYPH</name>
<protein>
    <submittedName>
        <fullName evidence="1">Uncharacterized protein</fullName>
    </submittedName>
</protein>
<dbReference type="Gene3D" id="3.40.50.150">
    <property type="entry name" value="Vaccinia Virus protein VP39"/>
    <property type="match status" value="1"/>
</dbReference>
<sequence>MKARLAKLLSPIFGRKTPEGRDLDGVMERAWNAPDYVEQLGKLKVPTMLTDEERRMLVYLAEHTVPEGTAICDLGPFLGGSTFCLGTGLKRAGRSNPIHSYDLFELSPNGADWFKETFIYPFGFERFDGMEFVHVFDAINAVHGDLVSRYTGDVQRHSWTHGDIGLLFVDLSKDWPINDHVVREFFPAVRPGAFVVQQDILYPQTPWLFSTMYLLREKMPIVSYCEYHSAVFQCVGRIGPEDVERCLRANVSKELLLTAIDHFEGVFPYRLQKDYIRLMRTLVEGNPIDLPFWDYRIPPAYHVPLSL</sequence>
<accession>A0A964T7U0</accession>
<evidence type="ECO:0000313" key="2">
    <source>
        <dbReference type="Proteomes" id="UP000773614"/>
    </source>
</evidence>
<dbReference type="RefSeq" id="WP_161141304.1">
    <property type="nucleotide sequence ID" value="NZ_SPKJ01000055.1"/>
</dbReference>
<dbReference type="OrthoDB" id="7873666at2"/>
<proteinExistence type="predicted"/>